<feature type="transmembrane region" description="Helical" evidence="7">
    <location>
        <begin position="402"/>
        <end position="424"/>
    </location>
</feature>
<dbReference type="InterPro" id="IPR002528">
    <property type="entry name" value="MATE_fam"/>
</dbReference>
<evidence type="ECO:0000256" key="2">
    <source>
        <dbReference type="ARBA" id="ARBA00010199"/>
    </source>
</evidence>
<evidence type="ECO:0000256" key="6">
    <source>
        <dbReference type="ARBA" id="ARBA00023136"/>
    </source>
</evidence>
<evidence type="ECO:0000313" key="8">
    <source>
        <dbReference type="EMBL" id="KAK8589912.1"/>
    </source>
</evidence>
<sequence>MDERLLGSEEENSENMRKRVWEESKKLWKIGFPSILVRVTTFGMFVVTQAFIGHIGKLELAAYALIQVIVVRFSNGVLLGMSSAIETLCGQAFGAKQYHMLGIYLQRSWIINLLTSTILLPLFIFASPIFKLLGEDDEIASAAGYMSLWFIPMLYSFVFNFSIQNYLQCQLKNTIVGWISTGSFVVHVLLSWIFVSKMNWGIPGAMSSMIISTWLVLIGEFIYVFGGWCPKTWKGFTSASFLDLFPMLKLSISSGVMLCLELWYYAVLVLSAGYMKNATVAIDAFSICLNIIAWQLMISFGFLTATSVRISNELGRGNVESVKFSMKVIICTSFCIGVFFWALCLIFGNQIGYLFASEEEVANSVADLSVLLSFSILLNNVQPILSGKTWVAIGAGRQKMVAYVNICSYYVVGVPLGILLGYLAKMEVKGIWIGMILGVATQTFVLAYITSRTDWEEQVNKASERLNKWLLRPSETNEEKLSDERVNG</sequence>
<evidence type="ECO:0000256" key="1">
    <source>
        <dbReference type="ARBA" id="ARBA00004141"/>
    </source>
</evidence>
<dbReference type="Proteomes" id="UP001472677">
    <property type="component" value="Unassembled WGS sequence"/>
</dbReference>
<comment type="caution">
    <text evidence="8">The sequence shown here is derived from an EMBL/GenBank/DDBJ whole genome shotgun (WGS) entry which is preliminary data.</text>
</comment>
<keyword evidence="5 7" id="KW-1133">Transmembrane helix</keyword>
<reference evidence="8 9" key="1">
    <citation type="journal article" date="2024" name="G3 (Bethesda)">
        <title>Genome assembly of Hibiscus sabdariffa L. provides insights into metabolisms of medicinal natural products.</title>
        <authorList>
            <person name="Kim T."/>
        </authorList>
    </citation>
    <scope>NUCLEOTIDE SEQUENCE [LARGE SCALE GENOMIC DNA]</scope>
    <source>
        <strain evidence="8">TK-2024</strain>
        <tissue evidence="8">Old leaves</tissue>
    </source>
</reference>
<evidence type="ECO:0000256" key="3">
    <source>
        <dbReference type="ARBA" id="ARBA00022448"/>
    </source>
</evidence>
<dbReference type="PANTHER" id="PTHR11206">
    <property type="entry name" value="MULTIDRUG RESISTANCE PROTEIN"/>
    <property type="match status" value="1"/>
</dbReference>
<dbReference type="EMBL" id="JBBPBM010000004">
    <property type="protein sequence ID" value="KAK8589912.1"/>
    <property type="molecule type" value="Genomic_DNA"/>
</dbReference>
<gene>
    <name evidence="8" type="ORF">V6N12_024301</name>
</gene>
<feature type="transmembrane region" description="Helical" evidence="7">
    <location>
        <begin position="142"/>
        <end position="163"/>
    </location>
</feature>
<dbReference type="InterPro" id="IPR045069">
    <property type="entry name" value="MATE_euk"/>
</dbReference>
<evidence type="ECO:0000256" key="7">
    <source>
        <dbReference type="RuleBase" id="RU004914"/>
    </source>
</evidence>
<comment type="subcellular location">
    <subcellularLocation>
        <location evidence="1">Membrane</location>
        <topology evidence="1">Multi-pass membrane protein</topology>
    </subcellularLocation>
</comment>
<keyword evidence="4 7" id="KW-0812">Transmembrane</keyword>
<proteinExistence type="inferred from homology"/>
<organism evidence="8 9">
    <name type="scientific">Hibiscus sabdariffa</name>
    <name type="common">roselle</name>
    <dbReference type="NCBI Taxonomy" id="183260"/>
    <lineage>
        <taxon>Eukaryota</taxon>
        <taxon>Viridiplantae</taxon>
        <taxon>Streptophyta</taxon>
        <taxon>Embryophyta</taxon>
        <taxon>Tracheophyta</taxon>
        <taxon>Spermatophyta</taxon>
        <taxon>Magnoliopsida</taxon>
        <taxon>eudicotyledons</taxon>
        <taxon>Gunneridae</taxon>
        <taxon>Pentapetalae</taxon>
        <taxon>rosids</taxon>
        <taxon>malvids</taxon>
        <taxon>Malvales</taxon>
        <taxon>Malvaceae</taxon>
        <taxon>Malvoideae</taxon>
        <taxon>Hibiscus</taxon>
    </lineage>
</organism>
<keyword evidence="9" id="KW-1185">Reference proteome</keyword>
<feature type="transmembrane region" description="Helical" evidence="7">
    <location>
        <begin position="35"/>
        <end position="55"/>
    </location>
</feature>
<feature type="transmembrane region" description="Helical" evidence="7">
    <location>
        <begin position="430"/>
        <end position="449"/>
    </location>
</feature>
<feature type="transmembrane region" description="Helical" evidence="7">
    <location>
        <begin position="109"/>
        <end position="130"/>
    </location>
</feature>
<keyword evidence="3" id="KW-0813">Transport</keyword>
<feature type="transmembrane region" description="Helical" evidence="7">
    <location>
        <begin position="61"/>
        <end position="88"/>
    </location>
</feature>
<accession>A0ABR2G0C9</accession>
<dbReference type="CDD" id="cd13132">
    <property type="entry name" value="MATE_eukaryotic"/>
    <property type="match status" value="1"/>
</dbReference>
<feature type="transmembrane region" description="Helical" evidence="7">
    <location>
        <begin position="175"/>
        <end position="195"/>
    </location>
</feature>
<feature type="transmembrane region" description="Helical" evidence="7">
    <location>
        <begin position="280"/>
        <end position="303"/>
    </location>
</feature>
<keyword evidence="6 7" id="KW-0472">Membrane</keyword>
<evidence type="ECO:0000256" key="5">
    <source>
        <dbReference type="ARBA" id="ARBA00022989"/>
    </source>
</evidence>
<feature type="transmembrane region" description="Helical" evidence="7">
    <location>
        <begin position="207"/>
        <end position="229"/>
    </location>
</feature>
<evidence type="ECO:0000256" key="4">
    <source>
        <dbReference type="ARBA" id="ARBA00022692"/>
    </source>
</evidence>
<comment type="similarity">
    <text evidence="2 7">Belongs to the multi antimicrobial extrusion (MATE) (TC 2.A.66.1) family.</text>
</comment>
<feature type="transmembrane region" description="Helical" evidence="7">
    <location>
        <begin position="324"/>
        <end position="349"/>
    </location>
</feature>
<dbReference type="NCBIfam" id="TIGR00797">
    <property type="entry name" value="matE"/>
    <property type="match status" value="1"/>
</dbReference>
<dbReference type="Pfam" id="PF01554">
    <property type="entry name" value="MatE"/>
    <property type="match status" value="2"/>
</dbReference>
<feature type="transmembrane region" description="Helical" evidence="7">
    <location>
        <begin position="250"/>
        <end position="274"/>
    </location>
</feature>
<protein>
    <recommendedName>
        <fullName evidence="7">Protein DETOXIFICATION</fullName>
    </recommendedName>
    <alternativeName>
        <fullName evidence="7">Multidrug and toxic compound extrusion protein</fullName>
    </alternativeName>
</protein>
<evidence type="ECO:0000313" key="9">
    <source>
        <dbReference type="Proteomes" id="UP001472677"/>
    </source>
</evidence>
<name>A0ABR2G0C9_9ROSI</name>